<dbReference type="Proteomes" id="UP001168528">
    <property type="component" value="Unassembled WGS sequence"/>
</dbReference>
<sequence>MSKYRFSTNQRFAVYKVFDGVCQWCRQPLQFLGFNVDHVLPESLLDDPARLQEELTRYGLPANFNINDYENWASMHSHCNQWKSDTSYSGAPIIRTLLDKCASNKERAQRLELKLNREPQTAEILTRVEAAIEQNFVNIQDLQNFILKSDIMDSPDEELLRIRQQLDQTIEHQARKMVQGYMQMVRSNTSDVLIKMARDLGPEWHPTITAQTVVESMDEERRNVFTHHLANVNNPNLRVTRTIWPKFVNNQLIIHILRYGSVERVVTFNVQDGIDWTVYTKALRDEFVKAIKEAMKPLS</sequence>
<evidence type="ECO:0008006" key="3">
    <source>
        <dbReference type="Google" id="ProtNLM"/>
    </source>
</evidence>
<proteinExistence type="predicted"/>
<comment type="caution">
    <text evidence="1">The sequence shown here is derived from an EMBL/GenBank/DDBJ whole genome shotgun (WGS) entry which is preliminary data.</text>
</comment>
<name>A0ABT8QXU1_9BACT</name>
<gene>
    <name evidence="1" type="ORF">Q0590_00235</name>
</gene>
<dbReference type="EMBL" id="JAUKPO010000001">
    <property type="protein sequence ID" value="MDO1444651.1"/>
    <property type="molecule type" value="Genomic_DNA"/>
</dbReference>
<dbReference type="Gene3D" id="1.10.30.50">
    <property type="match status" value="1"/>
</dbReference>
<keyword evidence="2" id="KW-1185">Reference proteome</keyword>
<evidence type="ECO:0000313" key="1">
    <source>
        <dbReference type="EMBL" id="MDO1444651.1"/>
    </source>
</evidence>
<dbReference type="RefSeq" id="WP_302035456.1">
    <property type="nucleotide sequence ID" value="NZ_JAUKPO010000001.1"/>
</dbReference>
<reference evidence="1" key="1">
    <citation type="submission" date="2023-07" db="EMBL/GenBank/DDBJ databases">
        <title>The genome sequence of Rhodocytophaga aerolata KACC 12507.</title>
        <authorList>
            <person name="Zhang X."/>
        </authorList>
    </citation>
    <scope>NUCLEOTIDE SEQUENCE</scope>
    <source>
        <strain evidence="1">KACC 12507</strain>
    </source>
</reference>
<accession>A0ABT8QXU1</accession>
<evidence type="ECO:0000313" key="2">
    <source>
        <dbReference type="Proteomes" id="UP001168528"/>
    </source>
</evidence>
<protein>
    <recommendedName>
        <fullName evidence="3">HNH endonuclease</fullName>
    </recommendedName>
</protein>
<organism evidence="1 2">
    <name type="scientific">Rhodocytophaga aerolata</name>
    <dbReference type="NCBI Taxonomy" id="455078"/>
    <lineage>
        <taxon>Bacteria</taxon>
        <taxon>Pseudomonadati</taxon>
        <taxon>Bacteroidota</taxon>
        <taxon>Cytophagia</taxon>
        <taxon>Cytophagales</taxon>
        <taxon>Rhodocytophagaceae</taxon>
        <taxon>Rhodocytophaga</taxon>
    </lineage>
</organism>